<comment type="caution">
    <text evidence="6">Lacks conserved residue(s) required for the propagation of feature annotation.</text>
</comment>
<proteinExistence type="inferred from homology"/>
<evidence type="ECO:0000256" key="4">
    <source>
        <dbReference type="ARBA" id="ARBA00022989"/>
    </source>
</evidence>
<name>W7QBG1_9ALTE</name>
<dbReference type="STRING" id="1328313.DS2_09342"/>
<feature type="transmembrane region" description="Helical" evidence="6">
    <location>
        <begin position="100"/>
        <end position="119"/>
    </location>
</feature>
<evidence type="ECO:0000256" key="1">
    <source>
        <dbReference type="ARBA" id="ARBA00004651"/>
    </source>
</evidence>
<protein>
    <recommendedName>
        <fullName evidence="6">Small-conductance mechanosensitive channel</fullName>
    </recommendedName>
</protein>
<reference evidence="8 9" key="1">
    <citation type="journal article" date="2014" name="Genome Announc.">
        <title>Draft Genome Sequence of the Agar-Degrading Bacterium Catenovulum sp. Strain DS-2, Isolated from Intestines of Haliotis diversicolor.</title>
        <authorList>
            <person name="Shan D."/>
            <person name="Li X."/>
            <person name="Gu Z."/>
            <person name="Wei G."/>
            <person name="Gao Z."/>
            <person name="Shao Z."/>
        </authorList>
    </citation>
    <scope>NUCLEOTIDE SEQUENCE [LARGE SCALE GENOMIC DNA]</scope>
    <source>
        <strain evidence="8 9">DS-2</strain>
    </source>
</reference>
<dbReference type="PANTHER" id="PTHR30221:SF1">
    <property type="entry name" value="SMALL-CONDUCTANCE MECHANOSENSITIVE CHANNEL"/>
    <property type="match status" value="1"/>
</dbReference>
<keyword evidence="5 6" id="KW-0472">Membrane</keyword>
<dbReference type="AlphaFoldDB" id="W7QBG1"/>
<evidence type="ECO:0000313" key="8">
    <source>
        <dbReference type="EMBL" id="EWH10139.1"/>
    </source>
</evidence>
<keyword evidence="4 6" id="KW-1133">Transmembrane helix</keyword>
<keyword evidence="6" id="KW-0407">Ion channel</keyword>
<comment type="caution">
    <text evidence="8">The sequence shown here is derived from an EMBL/GenBank/DDBJ whole genome shotgun (WGS) entry which is preliminary data.</text>
</comment>
<dbReference type="SUPFAM" id="SSF82689">
    <property type="entry name" value="Mechanosensitive channel protein MscS (YggB), C-terminal domain"/>
    <property type="match status" value="1"/>
</dbReference>
<dbReference type="Gene3D" id="2.30.30.60">
    <property type="match status" value="1"/>
</dbReference>
<dbReference type="PRINTS" id="PR00103">
    <property type="entry name" value="CAMPKINASE"/>
</dbReference>
<evidence type="ECO:0000256" key="3">
    <source>
        <dbReference type="ARBA" id="ARBA00022692"/>
    </source>
</evidence>
<dbReference type="OrthoDB" id="9775207at2"/>
<evidence type="ECO:0000313" key="9">
    <source>
        <dbReference type="Proteomes" id="UP000019276"/>
    </source>
</evidence>
<comment type="similarity">
    <text evidence="6">Belongs to the MscS (TC 1.A.23) family.</text>
</comment>
<dbReference type="InterPro" id="IPR023408">
    <property type="entry name" value="MscS_beta-dom_sf"/>
</dbReference>
<dbReference type="Pfam" id="PF00924">
    <property type="entry name" value="MS_channel_2nd"/>
    <property type="match status" value="1"/>
</dbReference>
<keyword evidence="6" id="KW-0406">Ion transport</keyword>
<gene>
    <name evidence="8" type="ORF">DS2_09342</name>
</gene>
<evidence type="ECO:0000259" key="7">
    <source>
        <dbReference type="PROSITE" id="PS50042"/>
    </source>
</evidence>
<dbReference type="Gene3D" id="2.60.120.10">
    <property type="entry name" value="Jelly Rolls"/>
    <property type="match status" value="1"/>
</dbReference>
<evidence type="ECO:0000256" key="5">
    <source>
        <dbReference type="ARBA" id="ARBA00023136"/>
    </source>
</evidence>
<keyword evidence="3 6" id="KW-0812">Transmembrane</keyword>
<dbReference type="InterPro" id="IPR011066">
    <property type="entry name" value="MscS_channel_C_sf"/>
</dbReference>
<dbReference type="CDD" id="cd00038">
    <property type="entry name" value="CAP_ED"/>
    <property type="match status" value="1"/>
</dbReference>
<dbReference type="InterPro" id="IPR000595">
    <property type="entry name" value="cNMP-bd_dom"/>
</dbReference>
<organism evidence="8 9">
    <name type="scientific">Catenovulum agarivorans DS-2</name>
    <dbReference type="NCBI Taxonomy" id="1328313"/>
    <lineage>
        <taxon>Bacteria</taxon>
        <taxon>Pseudomonadati</taxon>
        <taxon>Pseudomonadota</taxon>
        <taxon>Gammaproteobacteria</taxon>
        <taxon>Alteromonadales</taxon>
        <taxon>Alteromonadaceae</taxon>
        <taxon>Catenovulum</taxon>
    </lineage>
</organism>
<keyword evidence="2" id="KW-1003">Cell membrane</keyword>
<dbReference type="InterPro" id="IPR018490">
    <property type="entry name" value="cNMP-bd_dom_sf"/>
</dbReference>
<dbReference type="RefSeq" id="WP_051479765.1">
    <property type="nucleotide sequence ID" value="NZ_ARZY01000015.1"/>
</dbReference>
<dbReference type="Gene3D" id="1.10.287.1260">
    <property type="match status" value="1"/>
</dbReference>
<feature type="transmembrane region" description="Helical" evidence="6">
    <location>
        <begin position="37"/>
        <end position="55"/>
    </location>
</feature>
<accession>W7QBG1</accession>
<comment type="subcellular location">
    <subcellularLocation>
        <location evidence="6">Cell inner membrane</location>
        <topology evidence="6">Multi-pass membrane protein</topology>
    </subcellularLocation>
    <subcellularLocation>
        <location evidence="1">Cell membrane</location>
        <topology evidence="1">Multi-pass membrane protein</topology>
    </subcellularLocation>
</comment>
<dbReference type="Proteomes" id="UP000019276">
    <property type="component" value="Unassembled WGS sequence"/>
</dbReference>
<feature type="transmembrane region" description="Helical" evidence="6">
    <location>
        <begin position="75"/>
        <end position="93"/>
    </location>
</feature>
<keyword evidence="6" id="KW-0813">Transport</keyword>
<keyword evidence="9" id="KW-1185">Reference proteome</keyword>
<dbReference type="InterPro" id="IPR014710">
    <property type="entry name" value="RmlC-like_jellyroll"/>
</dbReference>
<dbReference type="PROSITE" id="PS50042">
    <property type="entry name" value="CNMP_BINDING_3"/>
    <property type="match status" value="1"/>
</dbReference>
<dbReference type="GO" id="GO:0008381">
    <property type="term" value="F:mechanosensitive monoatomic ion channel activity"/>
    <property type="evidence" value="ECO:0007669"/>
    <property type="project" value="InterPro"/>
</dbReference>
<dbReference type="SMART" id="SM00100">
    <property type="entry name" value="cNMP"/>
    <property type="match status" value="1"/>
</dbReference>
<feature type="transmembrane region" description="Helical" evidence="6">
    <location>
        <begin position="6"/>
        <end position="25"/>
    </location>
</feature>
<dbReference type="eggNOG" id="COG0668">
    <property type="taxonomic scope" value="Bacteria"/>
</dbReference>
<sequence>MIFTSWISATVLTTVFLFSSAIVRNCAPGNTRRIRRVAFFCLSYLFAVAGFQLAIGLELETNTISQTAENLCFLLGWLTIVEVFSILVFKLILPKLGHHLPSLVTELFLGISIVILLIITLKNFDVDTTSIAATSAVITAILAIGLQATLGNVVGGLALQLDRSIRIGDWIELENGKQGRVQEIRWRHTVLETRDWDTLVVPNSSLLAANIIILGKKEGQSRKHRMWVYFAVDFRFNPSFVIGKVEKAIQAPPIIPNMAPFPKPNCICYDFVKEHHNSYAIYAIRYWLTDLQEDDPTNSLVRRRLYAALQRAKIPMAIPAAQIFVEKDNNERRERKARSEIETRIEALKQVEFLNGLTAKEYAQLAKSLQPVLYSKGENIMVQNDNAHWLYIMTEGEVEVWVSVRGHKRKVTEMSAPTFYGEMGLMTGEPRSATVVAVSDVKCYRLFRDAFQKILHDRPAMAEEISSILAAREVETQSVKEQLDEESHNERVTQASVHMLDKITSFFGLTDYRDYE</sequence>
<keyword evidence="6" id="KW-0997">Cell inner membrane</keyword>
<dbReference type="SUPFAM" id="SSF50182">
    <property type="entry name" value="Sm-like ribonucleoproteins"/>
    <property type="match status" value="1"/>
</dbReference>
<dbReference type="InterPro" id="IPR006685">
    <property type="entry name" value="MscS_channel_2nd"/>
</dbReference>
<evidence type="ECO:0000256" key="2">
    <source>
        <dbReference type="ARBA" id="ARBA00022475"/>
    </source>
</evidence>
<dbReference type="EMBL" id="ARZY01000015">
    <property type="protein sequence ID" value="EWH10139.1"/>
    <property type="molecule type" value="Genomic_DNA"/>
</dbReference>
<evidence type="ECO:0000256" key="6">
    <source>
        <dbReference type="RuleBase" id="RU369025"/>
    </source>
</evidence>
<dbReference type="InterPro" id="IPR010920">
    <property type="entry name" value="LSM_dom_sf"/>
</dbReference>
<dbReference type="InterPro" id="IPR045275">
    <property type="entry name" value="MscS_archaea/bacteria_type"/>
</dbReference>
<feature type="transmembrane region" description="Helical" evidence="6">
    <location>
        <begin position="131"/>
        <end position="159"/>
    </location>
</feature>
<comment type="function">
    <text evidence="6">Mechanosensitive channel that participates in the regulation of osmotic pressure changes within the cell, opening in response to stretch forces in the membrane lipid bilayer, without the need for other proteins. Contributes to normal resistance to hypoosmotic shock. Forms an ion channel of 1.0 nanosiemens conductance with a slight preference for anions.</text>
</comment>
<dbReference type="SUPFAM" id="SSF51206">
    <property type="entry name" value="cAMP-binding domain-like"/>
    <property type="match status" value="1"/>
</dbReference>
<dbReference type="PANTHER" id="PTHR30221">
    <property type="entry name" value="SMALL-CONDUCTANCE MECHANOSENSITIVE CHANNEL"/>
    <property type="match status" value="1"/>
</dbReference>
<dbReference type="eggNOG" id="COG0664">
    <property type="taxonomic scope" value="Bacteria"/>
</dbReference>
<comment type="subunit">
    <text evidence="6">Homoheptamer.</text>
</comment>
<dbReference type="GO" id="GO:0005886">
    <property type="term" value="C:plasma membrane"/>
    <property type="evidence" value="ECO:0007669"/>
    <property type="project" value="UniProtKB-SubCell"/>
</dbReference>
<dbReference type="Pfam" id="PF00027">
    <property type="entry name" value="cNMP_binding"/>
    <property type="match status" value="1"/>
</dbReference>
<feature type="domain" description="Cyclic nucleotide-binding" evidence="7">
    <location>
        <begin position="353"/>
        <end position="472"/>
    </location>
</feature>